<name>I3Z7Z2_BELBD</name>
<accession>I3Z7Z2</accession>
<dbReference type="Proteomes" id="UP000006050">
    <property type="component" value="Chromosome"/>
</dbReference>
<dbReference type="AlphaFoldDB" id="I3Z7Z2"/>
<reference evidence="2" key="1">
    <citation type="submission" date="2012-06" db="EMBL/GenBank/DDBJ databases">
        <title>The complete genome of Belliella baltica DSM 15883.</title>
        <authorList>
            <person name="Lucas S."/>
            <person name="Copeland A."/>
            <person name="Lapidus A."/>
            <person name="Goodwin L."/>
            <person name="Pitluck S."/>
            <person name="Peters L."/>
            <person name="Mikhailova N."/>
            <person name="Davenport K."/>
            <person name="Kyrpides N."/>
            <person name="Mavromatis K."/>
            <person name="Pagani I."/>
            <person name="Ivanova N."/>
            <person name="Ovchinnikova G."/>
            <person name="Zeytun A."/>
            <person name="Detter J.C."/>
            <person name="Han C."/>
            <person name="Land M."/>
            <person name="Hauser L."/>
            <person name="Markowitz V."/>
            <person name="Cheng J.-F."/>
            <person name="Hugenholtz P."/>
            <person name="Woyke T."/>
            <person name="Wu D."/>
            <person name="Tindall B."/>
            <person name="Pomrenke H."/>
            <person name="Brambilla E."/>
            <person name="Klenk H.-P."/>
            <person name="Eisen J.A."/>
        </authorList>
    </citation>
    <scope>NUCLEOTIDE SEQUENCE [LARGE SCALE GENOMIC DNA]</scope>
    <source>
        <strain evidence="2">DSM 15883 / CIP 108006 / LMG 21964 / BA134</strain>
    </source>
</reference>
<protein>
    <submittedName>
        <fullName evidence="1">Uncharacterized protein</fullName>
    </submittedName>
</protein>
<organism evidence="1 2">
    <name type="scientific">Belliella baltica (strain DSM 15883 / CIP 108006 / LMG 21964 / BA134)</name>
    <dbReference type="NCBI Taxonomy" id="866536"/>
    <lineage>
        <taxon>Bacteria</taxon>
        <taxon>Pseudomonadati</taxon>
        <taxon>Bacteroidota</taxon>
        <taxon>Cytophagia</taxon>
        <taxon>Cytophagales</taxon>
        <taxon>Cyclobacteriaceae</taxon>
        <taxon>Belliella</taxon>
    </lineage>
</organism>
<evidence type="ECO:0000313" key="2">
    <source>
        <dbReference type="Proteomes" id="UP000006050"/>
    </source>
</evidence>
<keyword evidence="2" id="KW-1185">Reference proteome</keyword>
<dbReference type="STRING" id="866536.Belba_2827"/>
<sequence>MKLFTCILVGIILILSITPIVGVHCNVSNWTTNIEINSDQEDNETEGDETCPLLCGCQCGHRYLISITSSRMVSNPVLVNNIKFPETYSEGTSFDLIHSIWHPPKIS</sequence>
<dbReference type="KEGG" id="bbd:Belba_2827"/>
<gene>
    <name evidence="1" type="ordered locus">Belba_2827</name>
</gene>
<evidence type="ECO:0000313" key="1">
    <source>
        <dbReference type="EMBL" id="AFL85360.1"/>
    </source>
</evidence>
<dbReference type="HOGENOM" id="CLU_2204872_0_0_10"/>
<proteinExistence type="predicted"/>
<dbReference type="EMBL" id="CP003281">
    <property type="protein sequence ID" value="AFL85360.1"/>
    <property type="molecule type" value="Genomic_DNA"/>
</dbReference>